<dbReference type="Proteomes" id="UP000298416">
    <property type="component" value="Unassembled WGS sequence"/>
</dbReference>
<evidence type="ECO:0000256" key="13">
    <source>
        <dbReference type="ARBA" id="ARBA00023136"/>
    </source>
</evidence>
<evidence type="ECO:0000256" key="2">
    <source>
        <dbReference type="ARBA" id="ARBA00004167"/>
    </source>
</evidence>
<sequence length="307" mass="35137">MKISPFLFLFIFIFFVFLRTNAQTPSDTAHHRSTSDAISNFKPSLAVVISMLTVMFSLTLFLLLYAKLCHRPSTTAAVAATLPLSAPGLDKSLISSLPFFRFSSLLGSRAGLECAVCLAKFDDADVLRLLPKCNHAFHIACIDQWLEKNSTCPLCRRHVTADDLQNPPDSNLELYVEREESRQGSSRFCIEEEEEEEEAMPESMMHRLNHKIVVLKSRWSNVSSSDIMLLNSSSEEDKERKLGFESGSRNPDEKRSMSEIVVHPRFHEEVNVREERRRRVWLPIATKTVQWFASRETRSSPHSQQFR</sequence>
<keyword evidence="10" id="KW-0833">Ubl conjugation pathway</keyword>
<dbReference type="OrthoDB" id="8062037at2759"/>
<dbReference type="FunFam" id="3.30.40.10:FF:000285">
    <property type="entry name" value="RING-H2 finger protein ATL43"/>
    <property type="match status" value="1"/>
</dbReference>
<dbReference type="InterPro" id="IPR001841">
    <property type="entry name" value="Znf_RING"/>
</dbReference>
<evidence type="ECO:0000256" key="12">
    <source>
        <dbReference type="ARBA" id="ARBA00022989"/>
    </source>
</evidence>
<dbReference type="SMART" id="SM01197">
    <property type="entry name" value="FANCL_C"/>
    <property type="match status" value="1"/>
</dbReference>
<keyword evidence="21" id="KW-1185">Reference proteome</keyword>
<evidence type="ECO:0000256" key="10">
    <source>
        <dbReference type="ARBA" id="ARBA00022786"/>
    </source>
</evidence>
<feature type="transmembrane region" description="Helical" evidence="17">
    <location>
        <begin position="46"/>
        <end position="66"/>
    </location>
</feature>
<evidence type="ECO:0000256" key="8">
    <source>
        <dbReference type="ARBA" id="ARBA00022729"/>
    </source>
</evidence>
<feature type="domain" description="RING-type" evidence="19">
    <location>
        <begin position="114"/>
        <end position="156"/>
    </location>
</feature>
<dbReference type="PANTHER" id="PTHR46539">
    <property type="entry name" value="E3 UBIQUITIN-PROTEIN LIGASE ATL42"/>
    <property type="match status" value="1"/>
</dbReference>
<dbReference type="EMBL" id="PNBA02000003">
    <property type="protein sequence ID" value="KAG6431749.1"/>
    <property type="molecule type" value="Genomic_DNA"/>
</dbReference>
<evidence type="ECO:0000256" key="11">
    <source>
        <dbReference type="ARBA" id="ARBA00022833"/>
    </source>
</evidence>
<comment type="pathway">
    <text evidence="3">Protein modification; protein ubiquitination.</text>
</comment>
<feature type="region of interest" description="Disordered" evidence="16">
    <location>
        <begin position="236"/>
        <end position="258"/>
    </location>
</feature>
<feature type="signal peptide" evidence="18">
    <location>
        <begin position="1"/>
        <end position="22"/>
    </location>
</feature>
<keyword evidence="7" id="KW-0479">Metal-binding</keyword>
<comment type="similarity">
    <text evidence="14">Belongs to the RING-type zinc finger family. ATL subfamily.</text>
</comment>
<feature type="chain" id="PRO_5036483400" description="RING-type E3 ubiquitin transferase" evidence="18">
    <location>
        <begin position="23"/>
        <end position="307"/>
    </location>
</feature>
<evidence type="ECO:0000313" key="20">
    <source>
        <dbReference type="EMBL" id="KAG6431749.1"/>
    </source>
</evidence>
<reference evidence="20" key="2">
    <citation type="submission" date="2020-08" db="EMBL/GenBank/DDBJ databases">
        <title>Plant Genome Project.</title>
        <authorList>
            <person name="Zhang R.-G."/>
        </authorList>
    </citation>
    <scope>NUCLEOTIDE SEQUENCE</scope>
    <source>
        <strain evidence="20">Huo1</strain>
        <tissue evidence="20">Leaf</tissue>
    </source>
</reference>
<dbReference type="GO" id="GO:0061630">
    <property type="term" value="F:ubiquitin protein ligase activity"/>
    <property type="evidence" value="ECO:0007669"/>
    <property type="project" value="UniProtKB-EC"/>
</dbReference>
<dbReference type="PANTHER" id="PTHR46539:SF1">
    <property type="entry name" value="E3 UBIQUITIN-PROTEIN LIGASE ATL42"/>
    <property type="match status" value="1"/>
</dbReference>
<dbReference type="SMART" id="SM00184">
    <property type="entry name" value="RING"/>
    <property type="match status" value="1"/>
</dbReference>
<evidence type="ECO:0000256" key="18">
    <source>
        <dbReference type="SAM" id="SignalP"/>
    </source>
</evidence>
<gene>
    <name evidence="20" type="ORF">SASPL_109832</name>
</gene>
<keyword evidence="12 17" id="KW-1133">Transmembrane helix</keyword>
<evidence type="ECO:0000256" key="4">
    <source>
        <dbReference type="ARBA" id="ARBA00012483"/>
    </source>
</evidence>
<reference evidence="20" key="1">
    <citation type="submission" date="2018-01" db="EMBL/GenBank/DDBJ databases">
        <authorList>
            <person name="Mao J.F."/>
        </authorList>
    </citation>
    <scope>NUCLEOTIDE SEQUENCE</scope>
    <source>
        <strain evidence="20">Huo1</strain>
        <tissue evidence="20">Leaf</tissue>
    </source>
</reference>
<keyword evidence="6 17" id="KW-0812">Transmembrane</keyword>
<name>A0A8X8YH88_SALSN</name>
<keyword evidence="9 15" id="KW-0863">Zinc-finger</keyword>
<evidence type="ECO:0000256" key="17">
    <source>
        <dbReference type="SAM" id="Phobius"/>
    </source>
</evidence>
<evidence type="ECO:0000256" key="5">
    <source>
        <dbReference type="ARBA" id="ARBA00022679"/>
    </source>
</evidence>
<keyword evidence="11" id="KW-0862">Zinc</keyword>
<organism evidence="20">
    <name type="scientific">Salvia splendens</name>
    <name type="common">Scarlet sage</name>
    <dbReference type="NCBI Taxonomy" id="180675"/>
    <lineage>
        <taxon>Eukaryota</taxon>
        <taxon>Viridiplantae</taxon>
        <taxon>Streptophyta</taxon>
        <taxon>Embryophyta</taxon>
        <taxon>Tracheophyta</taxon>
        <taxon>Spermatophyta</taxon>
        <taxon>Magnoliopsida</taxon>
        <taxon>eudicotyledons</taxon>
        <taxon>Gunneridae</taxon>
        <taxon>Pentapetalae</taxon>
        <taxon>asterids</taxon>
        <taxon>lamiids</taxon>
        <taxon>Lamiales</taxon>
        <taxon>Lamiaceae</taxon>
        <taxon>Nepetoideae</taxon>
        <taxon>Mentheae</taxon>
        <taxon>Salviinae</taxon>
        <taxon>Salvia</taxon>
        <taxon>Salvia subgen. Calosphace</taxon>
        <taxon>core Calosphace</taxon>
    </lineage>
</organism>
<proteinExistence type="inferred from homology"/>
<evidence type="ECO:0000256" key="3">
    <source>
        <dbReference type="ARBA" id="ARBA00004906"/>
    </source>
</evidence>
<dbReference type="EC" id="2.3.2.27" evidence="4"/>
<evidence type="ECO:0000256" key="14">
    <source>
        <dbReference type="ARBA" id="ARBA00024209"/>
    </source>
</evidence>
<evidence type="ECO:0000256" key="7">
    <source>
        <dbReference type="ARBA" id="ARBA00022723"/>
    </source>
</evidence>
<comment type="caution">
    <text evidence="20">The sequence shown here is derived from an EMBL/GenBank/DDBJ whole genome shotgun (WGS) entry which is preliminary data.</text>
</comment>
<protein>
    <recommendedName>
        <fullName evidence="4">RING-type E3 ubiquitin transferase</fullName>
        <ecNumber evidence="4">2.3.2.27</ecNumber>
    </recommendedName>
</protein>
<dbReference type="Pfam" id="PF13639">
    <property type="entry name" value="zf-RING_2"/>
    <property type="match status" value="1"/>
</dbReference>
<evidence type="ECO:0000256" key="16">
    <source>
        <dbReference type="SAM" id="MobiDB-lite"/>
    </source>
</evidence>
<keyword evidence="8 18" id="KW-0732">Signal</keyword>
<evidence type="ECO:0000256" key="15">
    <source>
        <dbReference type="PROSITE-ProRule" id="PRU00175"/>
    </source>
</evidence>
<dbReference type="CDD" id="cd16461">
    <property type="entry name" value="RING-H2_EL5-like"/>
    <property type="match status" value="1"/>
</dbReference>
<dbReference type="AlphaFoldDB" id="A0A8X8YH88"/>
<comment type="catalytic activity">
    <reaction evidence="1">
        <text>S-ubiquitinyl-[E2 ubiquitin-conjugating enzyme]-L-cysteine + [acceptor protein]-L-lysine = [E2 ubiquitin-conjugating enzyme]-L-cysteine + N(6)-ubiquitinyl-[acceptor protein]-L-lysine.</text>
        <dbReference type="EC" id="2.3.2.27"/>
    </reaction>
</comment>
<keyword evidence="13 17" id="KW-0472">Membrane</keyword>
<dbReference type="PROSITE" id="PS50089">
    <property type="entry name" value="ZF_RING_2"/>
    <property type="match status" value="1"/>
</dbReference>
<dbReference type="GO" id="GO:0008270">
    <property type="term" value="F:zinc ion binding"/>
    <property type="evidence" value="ECO:0007669"/>
    <property type="project" value="UniProtKB-KW"/>
</dbReference>
<accession>A0A8X8YH88</accession>
<evidence type="ECO:0000259" key="19">
    <source>
        <dbReference type="PROSITE" id="PS50089"/>
    </source>
</evidence>
<evidence type="ECO:0000256" key="1">
    <source>
        <dbReference type="ARBA" id="ARBA00000900"/>
    </source>
</evidence>
<keyword evidence="5" id="KW-0808">Transferase</keyword>
<evidence type="ECO:0000313" key="21">
    <source>
        <dbReference type="Proteomes" id="UP000298416"/>
    </source>
</evidence>
<comment type="subcellular location">
    <subcellularLocation>
        <location evidence="2">Membrane</location>
        <topology evidence="2">Single-pass membrane protein</topology>
    </subcellularLocation>
</comment>
<evidence type="ECO:0000256" key="9">
    <source>
        <dbReference type="ARBA" id="ARBA00022771"/>
    </source>
</evidence>
<evidence type="ECO:0000256" key="6">
    <source>
        <dbReference type="ARBA" id="ARBA00022692"/>
    </source>
</evidence>
<dbReference type="GO" id="GO:0016020">
    <property type="term" value="C:membrane"/>
    <property type="evidence" value="ECO:0007669"/>
    <property type="project" value="UniProtKB-SubCell"/>
</dbReference>